<dbReference type="GO" id="GO:0045254">
    <property type="term" value="C:pyruvate dehydrogenase complex"/>
    <property type="evidence" value="ECO:0007669"/>
    <property type="project" value="InterPro"/>
</dbReference>
<proteinExistence type="predicted"/>
<dbReference type="PROSITE" id="PS50968">
    <property type="entry name" value="BIOTINYL_LIPOYL"/>
    <property type="match status" value="1"/>
</dbReference>
<accession>A0A4V3WBY0</accession>
<evidence type="ECO:0000259" key="1">
    <source>
        <dbReference type="PROSITE" id="PS50968"/>
    </source>
</evidence>
<dbReference type="SUPFAM" id="SSF51230">
    <property type="entry name" value="Single hybrid motif"/>
    <property type="match status" value="1"/>
</dbReference>
<reference evidence="2 3" key="1">
    <citation type="submission" date="2019-04" db="EMBL/GenBank/DDBJ databases">
        <title>Azoarcus nasutitermitis sp. nov. isolated from termite nest.</title>
        <authorList>
            <person name="Lin S.-Y."/>
            <person name="Hameed A."/>
            <person name="Hsu Y.-H."/>
            <person name="Young C.-C."/>
        </authorList>
    </citation>
    <scope>NUCLEOTIDE SEQUENCE [LARGE SCALE GENOMIC DNA]</scope>
    <source>
        <strain evidence="2 3">CC-YHH838</strain>
    </source>
</reference>
<gene>
    <name evidence="2" type="ORF">E6C76_13215</name>
</gene>
<protein>
    <submittedName>
        <fullName evidence="2">Biotin/lipoyl-binding protein</fullName>
    </submittedName>
</protein>
<dbReference type="InterPro" id="IPR011053">
    <property type="entry name" value="Single_hybrid_motif"/>
</dbReference>
<dbReference type="Pfam" id="PF00364">
    <property type="entry name" value="Biotin_lipoyl"/>
    <property type="match status" value="1"/>
</dbReference>
<dbReference type="AlphaFoldDB" id="A0A4V3WBY0"/>
<dbReference type="InterPro" id="IPR000089">
    <property type="entry name" value="Biotin_lipoyl"/>
</dbReference>
<dbReference type="GO" id="GO:0006086">
    <property type="term" value="P:pyruvate decarboxylation to acetyl-CoA"/>
    <property type="evidence" value="ECO:0007669"/>
    <property type="project" value="InterPro"/>
</dbReference>
<organism evidence="2 3">
    <name type="scientific">Pseudothauera nasutitermitis</name>
    <dbReference type="NCBI Taxonomy" id="2565930"/>
    <lineage>
        <taxon>Bacteria</taxon>
        <taxon>Pseudomonadati</taxon>
        <taxon>Pseudomonadota</taxon>
        <taxon>Betaproteobacteria</taxon>
        <taxon>Rhodocyclales</taxon>
        <taxon>Zoogloeaceae</taxon>
        <taxon>Pseudothauera</taxon>
    </lineage>
</organism>
<dbReference type="OrthoDB" id="8562572at2"/>
<evidence type="ECO:0000313" key="3">
    <source>
        <dbReference type="Proteomes" id="UP000308430"/>
    </source>
</evidence>
<feature type="non-terminal residue" evidence="2">
    <location>
        <position position="90"/>
    </location>
</feature>
<name>A0A4V3WBY0_9RHOO</name>
<evidence type="ECO:0000313" key="2">
    <source>
        <dbReference type="EMBL" id="THF64979.1"/>
    </source>
</evidence>
<dbReference type="InterPro" id="IPR045257">
    <property type="entry name" value="E2/Pdx1"/>
</dbReference>
<keyword evidence="3" id="KW-1185">Reference proteome</keyword>
<dbReference type="Proteomes" id="UP000308430">
    <property type="component" value="Unassembled WGS sequence"/>
</dbReference>
<dbReference type="EMBL" id="SSOC01000004">
    <property type="protein sequence ID" value="THF64979.1"/>
    <property type="molecule type" value="Genomic_DNA"/>
</dbReference>
<sequence>MPSVSTSMTEGTLARWLKQDGDTVAKGEVIAEIETDKAILELEAETGGIFKGFVADGATIQVGAPMGVLLAPGESPPAGPSAAAAAAADG</sequence>
<dbReference type="PANTHER" id="PTHR23151:SF90">
    <property type="entry name" value="DIHYDROLIPOYLLYSINE-RESIDUE ACETYLTRANSFERASE COMPONENT OF PYRUVATE DEHYDROGENASE COMPLEX, MITOCHONDRIAL-RELATED"/>
    <property type="match status" value="1"/>
</dbReference>
<feature type="domain" description="Lipoyl-binding" evidence="1">
    <location>
        <begin position="1"/>
        <end position="70"/>
    </location>
</feature>
<comment type="caution">
    <text evidence="2">The sequence shown here is derived from an EMBL/GenBank/DDBJ whole genome shotgun (WGS) entry which is preliminary data.</text>
</comment>
<dbReference type="CDD" id="cd06849">
    <property type="entry name" value="lipoyl_domain"/>
    <property type="match status" value="1"/>
</dbReference>
<dbReference type="RefSeq" id="WP_136348672.1">
    <property type="nucleotide sequence ID" value="NZ_SSOC01000004.1"/>
</dbReference>
<dbReference type="Gene3D" id="2.40.50.100">
    <property type="match status" value="1"/>
</dbReference>
<dbReference type="PANTHER" id="PTHR23151">
    <property type="entry name" value="DIHYDROLIPOAMIDE ACETYL/SUCCINYL-TRANSFERASE-RELATED"/>
    <property type="match status" value="1"/>
</dbReference>